<dbReference type="RefSeq" id="WP_119150522.1">
    <property type="nucleotide sequence ID" value="NZ_JBHSOV010000048.1"/>
</dbReference>
<reference evidence="10 11" key="1">
    <citation type="submission" date="2018-09" db="EMBL/GenBank/DDBJ databases">
        <title>Cohnella cavernae sp. nov., isolated from a karst cave.</title>
        <authorList>
            <person name="Zhu H."/>
        </authorList>
    </citation>
    <scope>NUCLEOTIDE SEQUENCE [LARGE SCALE GENOMIC DNA]</scope>
    <source>
        <strain evidence="10 11">K2E09-144</strain>
    </source>
</reference>
<accession>A0A398CK14</accession>
<dbReference type="Pfam" id="PF00072">
    <property type="entry name" value="Response_reg"/>
    <property type="match status" value="1"/>
</dbReference>
<dbReference type="Gene3D" id="3.40.50.2300">
    <property type="match status" value="1"/>
</dbReference>
<evidence type="ECO:0000256" key="5">
    <source>
        <dbReference type="ARBA" id="ARBA00023163"/>
    </source>
</evidence>
<dbReference type="SMART" id="SM00862">
    <property type="entry name" value="Trans_reg_C"/>
    <property type="match status" value="1"/>
</dbReference>
<dbReference type="InterPro" id="IPR001867">
    <property type="entry name" value="OmpR/PhoB-type_DNA-bd"/>
</dbReference>
<dbReference type="InterPro" id="IPR016032">
    <property type="entry name" value="Sig_transdc_resp-reg_C-effctor"/>
</dbReference>
<dbReference type="CDD" id="cd00383">
    <property type="entry name" value="trans_reg_C"/>
    <property type="match status" value="1"/>
</dbReference>
<dbReference type="GO" id="GO:0000976">
    <property type="term" value="F:transcription cis-regulatory region binding"/>
    <property type="evidence" value="ECO:0007669"/>
    <property type="project" value="TreeGrafter"/>
</dbReference>
<dbReference type="FunFam" id="1.10.10.10:FF:000005">
    <property type="entry name" value="Two-component system response regulator"/>
    <property type="match status" value="1"/>
</dbReference>
<dbReference type="FunFam" id="3.40.50.2300:FF:000001">
    <property type="entry name" value="DNA-binding response regulator PhoB"/>
    <property type="match status" value="1"/>
</dbReference>
<dbReference type="SUPFAM" id="SSF46894">
    <property type="entry name" value="C-terminal effector domain of the bipartite response regulators"/>
    <property type="match status" value="1"/>
</dbReference>
<dbReference type="GO" id="GO:0032993">
    <property type="term" value="C:protein-DNA complex"/>
    <property type="evidence" value="ECO:0007669"/>
    <property type="project" value="TreeGrafter"/>
</dbReference>
<dbReference type="Gene3D" id="1.10.10.10">
    <property type="entry name" value="Winged helix-like DNA-binding domain superfamily/Winged helix DNA-binding domain"/>
    <property type="match status" value="1"/>
</dbReference>
<keyword evidence="1 6" id="KW-0597">Phosphoprotein</keyword>
<organism evidence="10 11">
    <name type="scientific">Cohnella faecalis</name>
    <dbReference type="NCBI Taxonomy" id="2315694"/>
    <lineage>
        <taxon>Bacteria</taxon>
        <taxon>Bacillati</taxon>
        <taxon>Bacillota</taxon>
        <taxon>Bacilli</taxon>
        <taxon>Bacillales</taxon>
        <taxon>Paenibacillaceae</taxon>
        <taxon>Cohnella</taxon>
    </lineage>
</organism>
<evidence type="ECO:0000259" key="9">
    <source>
        <dbReference type="PROSITE" id="PS51755"/>
    </source>
</evidence>
<evidence type="ECO:0000256" key="3">
    <source>
        <dbReference type="ARBA" id="ARBA00023015"/>
    </source>
</evidence>
<dbReference type="InterPro" id="IPR011006">
    <property type="entry name" value="CheY-like_superfamily"/>
</dbReference>
<dbReference type="PROSITE" id="PS51755">
    <property type="entry name" value="OMPR_PHOB"/>
    <property type="match status" value="1"/>
</dbReference>
<gene>
    <name evidence="10" type="ORF">D3H35_17445</name>
</gene>
<keyword evidence="11" id="KW-1185">Reference proteome</keyword>
<evidence type="ECO:0000313" key="10">
    <source>
        <dbReference type="EMBL" id="RIE02482.1"/>
    </source>
</evidence>
<dbReference type="SUPFAM" id="SSF52172">
    <property type="entry name" value="CheY-like"/>
    <property type="match status" value="1"/>
</dbReference>
<keyword evidence="2" id="KW-0902">Two-component regulatory system</keyword>
<dbReference type="InterPro" id="IPR036388">
    <property type="entry name" value="WH-like_DNA-bd_sf"/>
</dbReference>
<evidence type="ECO:0000256" key="6">
    <source>
        <dbReference type="PROSITE-ProRule" id="PRU00169"/>
    </source>
</evidence>
<feature type="DNA-binding region" description="OmpR/PhoB-type" evidence="7">
    <location>
        <begin position="127"/>
        <end position="225"/>
    </location>
</feature>
<dbReference type="AlphaFoldDB" id="A0A398CK14"/>
<keyword evidence="4 7" id="KW-0238">DNA-binding</keyword>
<keyword evidence="3" id="KW-0805">Transcription regulation</keyword>
<dbReference type="GO" id="GO:0005829">
    <property type="term" value="C:cytosol"/>
    <property type="evidence" value="ECO:0007669"/>
    <property type="project" value="TreeGrafter"/>
</dbReference>
<dbReference type="InterPro" id="IPR039420">
    <property type="entry name" value="WalR-like"/>
</dbReference>
<dbReference type="OrthoDB" id="9790442at2"/>
<evidence type="ECO:0000256" key="1">
    <source>
        <dbReference type="ARBA" id="ARBA00022553"/>
    </source>
</evidence>
<evidence type="ECO:0000313" key="11">
    <source>
        <dbReference type="Proteomes" id="UP000266340"/>
    </source>
</evidence>
<feature type="domain" description="Response regulatory" evidence="8">
    <location>
        <begin position="3"/>
        <end position="116"/>
    </location>
</feature>
<dbReference type="Pfam" id="PF00486">
    <property type="entry name" value="Trans_reg_C"/>
    <property type="match status" value="1"/>
</dbReference>
<dbReference type="Proteomes" id="UP000266340">
    <property type="component" value="Unassembled WGS sequence"/>
</dbReference>
<dbReference type="GO" id="GO:0006355">
    <property type="term" value="P:regulation of DNA-templated transcription"/>
    <property type="evidence" value="ECO:0007669"/>
    <property type="project" value="InterPro"/>
</dbReference>
<feature type="domain" description="OmpR/PhoB-type" evidence="9">
    <location>
        <begin position="127"/>
        <end position="225"/>
    </location>
</feature>
<evidence type="ECO:0000256" key="7">
    <source>
        <dbReference type="PROSITE-ProRule" id="PRU01091"/>
    </source>
</evidence>
<dbReference type="PANTHER" id="PTHR48111">
    <property type="entry name" value="REGULATOR OF RPOS"/>
    <property type="match status" value="1"/>
</dbReference>
<evidence type="ECO:0000256" key="4">
    <source>
        <dbReference type="ARBA" id="ARBA00023125"/>
    </source>
</evidence>
<keyword evidence="5" id="KW-0804">Transcription</keyword>
<proteinExistence type="predicted"/>
<comment type="caution">
    <text evidence="10">The sequence shown here is derived from an EMBL/GenBank/DDBJ whole genome shotgun (WGS) entry which is preliminary data.</text>
</comment>
<name>A0A398CK14_9BACL</name>
<feature type="modified residue" description="4-aspartylphosphate" evidence="6">
    <location>
        <position position="52"/>
    </location>
</feature>
<dbReference type="Gene3D" id="6.10.250.690">
    <property type="match status" value="1"/>
</dbReference>
<evidence type="ECO:0000259" key="8">
    <source>
        <dbReference type="PROSITE" id="PS50110"/>
    </source>
</evidence>
<dbReference type="GO" id="GO:0000156">
    <property type="term" value="F:phosphorelay response regulator activity"/>
    <property type="evidence" value="ECO:0007669"/>
    <property type="project" value="TreeGrafter"/>
</dbReference>
<dbReference type="SMART" id="SM00448">
    <property type="entry name" value="REC"/>
    <property type="match status" value="1"/>
</dbReference>
<sequence>MEKVLIIEDEQPLARFLELELRHEGYSVEVCHDGREGLDKALTQEFDVILLDILLPGINGLDICRSIRIAKNTSIIMITARNAVLDKVTGLDFGADDYMTKPFAIEELFARIRSLKRRAVPSFAAHMPVYRVGDLVLEPATHLVRRADTPIALSTREYELLLYLLTRQNVVVSRDQCLQDVWGYEFSGGTNVVDVYIRYLRAKIDDPFPTKLIHTIRGFGYVIRQA</sequence>
<dbReference type="PANTHER" id="PTHR48111:SF22">
    <property type="entry name" value="REGULATOR OF RPOS"/>
    <property type="match status" value="1"/>
</dbReference>
<dbReference type="EMBL" id="QXJM01000039">
    <property type="protein sequence ID" value="RIE02482.1"/>
    <property type="molecule type" value="Genomic_DNA"/>
</dbReference>
<dbReference type="PROSITE" id="PS50110">
    <property type="entry name" value="RESPONSE_REGULATORY"/>
    <property type="match status" value="1"/>
</dbReference>
<dbReference type="InterPro" id="IPR001789">
    <property type="entry name" value="Sig_transdc_resp-reg_receiver"/>
</dbReference>
<evidence type="ECO:0000256" key="2">
    <source>
        <dbReference type="ARBA" id="ARBA00023012"/>
    </source>
</evidence>
<protein>
    <submittedName>
        <fullName evidence="10">DNA-binding response regulator</fullName>
    </submittedName>
</protein>